<evidence type="ECO:0000256" key="6">
    <source>
        <dbReference type="ARBA" id="ARBA00022989"/>
    </source>
</evidence>
<comment type="subcellular location">
    <subcellularLocation>
        <location evidence="1">Endoplasmic reticulum membrane</location>
        <topology evidence="1">Multi-pass membrane protein</topology>
    </subcellularLocation>
</comment>
<evidence type="ECO:0000256" key="8">
    <source>
        <dbReference type="SAM" id="Phobius"/>
    </source>
</evidence>
<sequence>MGGASATPGPRSSVSAAIAVHAICGLGLPLSNWISRNFYAVNLVSDPVPTIRFALAVEASLAILCYSFLRRDRNQCAAIGRGVVGLVAGALVMASGAIILGAPVGMKYWAKTAYWSLLMSSFTVVPAASVFGSSWEDWKRLFADTKPSGIVDYMVCIPAHAAVIGAWIGAWPMPLDWERPWQEWPICVTYGATAGYLIGLVVSAGFILFCGRREQHVKRE</sequence>
<feature type="transmembrane region" description="Helical" evidence="8">
    <location>
        <begin position="81"/>
        <end position="102"/>
    </location>
</feature>
<feature type="transmembrane region" description="Helical" evidence="8">
    <location>
        <begin position="114"/>
        <end position="138"/>
    </location>
</feature>
<evidence type="ECO:0000256" key="4">
    <source>
        <dbReference type="ARBA" id="ARBA00022692"/>
    </source>
</evidence>
<name>A0AAP0F0P4_9MAGN</name>
<dbReference type="EMBL" id="JBBNAE010000008">
    <property type="protein sequence ID" value="KAK9101735.1"/>
    <property type="molecule type" value="Genomic_DNA"/>
</dbReference>
<dbReference type="InterPro" id="IPR009580">
    <property type="entry name" value="GPI_biosynthesis_protein_Pig-F"/>
</dbReference>
<dbReference type="AlphaFoldDB" id="A0AAP0F0P4"/>
<reference evidence="9 10" key="1">
    <citation type="submission" date="2024-01" db="EMBL/GenBank/DDBJ databases">
        <title>Genome assemblies of Stephania.</title>
        <authorList>
            <person name="Yang L."/>
        </authorList>
    </citation>
    <scope>NUCLEOTIDE SEQUENCE [LARGE SCALE GENOMIC DNA]</scope>
    <source>
        <strain evidence="9">QJT</strain>
        <tissue evidence="9">Leaf</tissue>
    </source>
</reference>
<keyword evidence="7 8" id="KW-0472">Membrane</keyword>
<comment type="caution">
    <text evidence="9">The sequence shown here is derived from an EMBL/GenBank/DDBJ whole genome shotgun (WGS) entry which is preliminary data.</text>
</comment>
<feature type="transmembrane region" description="Helical" evidence="8">
    <location>
        <begin position="150"/>
        <end position="170"/>
    </location>
</feature>
<protein>
    <recommendedName>
        <fullName evidence="11">Phosphatidylinositol-glycan biosynthesis class F protein</fullName>
    </recommendedName>
</protein>
<evidence type="ECO:0000313" key="9">
    <source>
        <dbReference type="EMBL" id="KAK9101735.1"/>
    </source>
</evidence>
<keyword evidence="6 8" id="KW-1133">Transmembrane helix</keyword>
<organism evidence="9 10">
    <name type="scientific">Stephania japonica</name>
    <dbReference type="NCBI Taxonomy" id="461633"/>
    <lineage>
        <taxon>Eukaryota</taxon>
        <taxon>Viridiplantae</taxon>
        <taxon>Streptophyta</taxon>
        <taxon>Embryophyta</taxon>
        <taxon>Tracheophyta</taxon>
        <taxon>Spermatophyta</taxon>
        <taxon>Magnoliopsida</taxon>
        <taxon>Ranunculales</taxon>
        <taxon>Menispermaceae</taxon>
        <taxon>Menispermoideae</taxon>
        <taxon>Cissampelideae</taxon>
        <taxon>Stephania</taxon>
    </lineage>
</organism>
<dbReference type="Proteomes" id="UP001417504">
    <property type="component" value="Unassembled WGS sequence"/>
</dbReference>
<accession>A0AAP0F0P4</accession>
<feature type="transmembrane region" description="Helical" evidence="8">
    <location>
        <begin position="12"/>
        <end position="30"/>
    </location>
</feature>
<evidence type="ECO:0000256" key="3">
    <source>
        <dbReference type="ARBA" id="ARBA00022502"/>
    </source>
</evidence>
<gene>
    <name evidence="9" type="ORF">Sjap_018989</name>
</gene>
<keyword evidence="10" id="KW-1185">Reference proteome</keyword>
<evidence type="ECO:0000256" key="1">
    <source>
        <dbReference type="ARBA" id="ARBA00004477"/>
    </source>
</evidence>
<feature type="transmembrane region" description="Helical" evidence="8">
    <location>
        <begin position="190"/>
        <end position="210"/>
    </location>
</feature>
<evidence type="ECO:0008006" key="11">
    <source>
        <dbReference type="Google" id="ProtNLM"/>
    </source>
</evidence>
<keyword evidence="5" id="KW-0256">Endoplasmic reticulum</keyword>
<dbReference type="Pfam" id="PF06699">
    <property type="entry name" value="PIG-F"/>
    <property type="match status" value="1"/>
</dbReference>
<evidence type="ECO:0000256" key="7">
    <source>
        <dbReference type="ARBA" id="ARBA00023136"/>
    </source>
</evidence>
<feature type="transmembrane region" description="Helical" evidence="8">
    <location>
        <begin position="50"/>
        <end position="69"/>
    </location>
</feature>
<proteinExistence type="predicted"/>
<comment type="pathway">
    <text evidence="2">Glycolipid biosynthesis; glycosylphosphatidylinositol-anchor biosynthesis.</text>
</comment>
<evidence type="ECO:0000313" key="10">
    <source>
        <dbReference type="Proteomes" id="UP001417504"/>
    </source>
</evidence>
<evidence type="ECO:0000256" key="5">
    <source>
        <dbReference type="ARBA" id="ARBA00022824"/>
    </source>
</evidence>
<dbReference type="GO" id="GO:0005789">
    <property type="term" value="C:endoplasmic reticulum membrane"/>
    <property type="evidence" value="ECO:0007669"/>
    <property type="project" value="UniProtKB-SubCell"/>
</dbReference>
<evidence type="ECO:0000256" key="2">
    <source>
        <dbReference type="ARBA" id="ARBA00004687"/>
    </source>
</evidence>
<keyword evidence="3" id="KW-0337">GPI-anchor biosynthesis</keyword>
<keyword evidence="4 8" id="KW-0812">Transmembrane</keyword>
<dbReference type="GO" id="GO:0006506">
    <property type="term" value="P:GPI anchor biosynthetic process"/>
    <property type="evidence" value="ECO:0007669"/>
    <property type="project" value="UniProtKB-KW"/>
</dbReference>